<evidence type="ECO:0000256" key="9">
    <source>
        <dbReference type="SAM" id="Phobius"/>
    </source>
</evidence>
<dbReference type="Pfam" id="PF00691">
    <property type="entry name" value="OmpA"/>
    <property type="match status" value="1"/>
</dbReference>
<evidence type="ECO:0000256" key="2">
    <source>
        <dbReference type="ARBA" id="ARBA00008914"/>
    </source>
</evidence>
<protein>
    <submittedName>
        <fullName evidence="11">Flagellar motor protein MotB</fullName>
    </submittedName>
</protein>
<keyword evidence="11" id="KW-0282">Flagellum</keyword>
<feature type="transmembrane region" description="Helical" evidence="9">
    <location>
        <begin position="20"/>
        <end position="39"/>
    </location>
</feature>
<dbReference type="EMBL" id="JADIML010000073">
    <property type="protein sequence ID" value="MBO8462767.1"/>
    <property type="molecule type" value="Genomic_DNA"/>
</dbReference>
<dbReference type="InterPro" id="IPR050330">
    <property type="entry name" value="Bact_OuterMem_StrucFunc"/>
</dbReference>
<dbReference type="PANTHER" id="PTHR30329:SF21">
    <property type="entry name" value="LIPOPROTEIN YIAD-RELATED"/>
    <property type="match status" value="1"/>
</dbReference>
<keyword evidence="11" id="KW-0969">Cilium</keyword>
<dbReference type="PANTHER" id="PTHR30329">
    <property type="entry name" value="STATOR ELEMENT OF FLAGELLAR MOTOR COMPLEX"/>
    <property type="match status" value="1"/>
</dbReference>
<dbReference type="PROSITE" id="PS51123">
    <property type="entry name" value="OMPA_2"/>
    <property type="match status" value="1"/>
</dbReference>
<evidence type="ECO:0000313" key="11">
    <source>
        <dbReference type="EMBL" id="MBO8462767.1"/>
    </source>
</evidence>
<evidence type="ECO:0000256" key="7">
    <source>
        <dbReference type="PROSITE-ProRule" id="PRU00473"/>
    </source>
</evidence>
<evidence type="ECO:0000259" key="10">
    <source>
        <dbReference type="PROSITE" id="PS51123"/>
    </source>
</evidence>
<comment type="similarity">
    <text evidence="2">Belongs to the MotB family.</text>
</comment>
<evidence type="ECO:0000256" key="4">
    <source>
        <dbReference type="ARBA" id="ARBA00022692"/>
    </source>
</evidence>
<dbReference type="Pfam" id="PF13677">
    <property type="entry name" value="MotB_plug"/>
    <property type="match status" value="1"/>
</dbReference>
<proteinExistence type="inferred from homology"/>
<reference evidence="11" key="2">
    <citation type="journal article" date="2021" name="PeerJ">
        <title>Extensive microbial diversity within the chicken gut microbiome revealed by metagenomics and culture.</title>
        <authorList>
            <person name="Gilroy R."/>
            <person name="Ravi A."/>
            <person name="Getino M."/>
            <person name="Pursley I."/>
            <person name="Horton D.L."/>
            <person name="Alikhan N.F."/>
            <person name="Baker D."/>
            <person name="Gharbi K."/>
            <person name="Hall N."/>
            <person name="Watson M."/>
            <person name="Adriaenssens E.M."/>
            <person name="Foster-Nyarko E."/>
            <person name="Jarju S."/>
            <person name="Secka A."/>
            <person name="Antonio M."/>
            <person name="Oren A."/>
            <person name="Chaudhuri R.R."/>
            <person name="La Ragione R."/>
            <person name="Hildebrand F."/>
            <person name="Pallen M.J."/>
        </authorList>
    </citation>
    <scope>NUCLEOTIDE SEQUENCE</scope>
    <source>
        <strain evidence="11">E3-2379</strain>
    </source>
</reference>
<gene>
    <name evidence="11" type="ORF">IAC13_02410</name>
</gene>
<dbReference type="InterPro" id="IPR025713">
    <property type="entry name" value="MotB-like_N_dom"/>
</dbReference>
<dbReference type="InterPro" id="IPR006665">
    <property type="entry name" value="OmpA-like"/>
</dbReference>
<dbReference type="CDD" id="cd07185">
    <property type="entry name" value="OmpA_C-like"/>
    <property type="match status" value="1"/>
</dbReference>
<evidence type="ECO:0000256" key="3">
    <source>
        <dbReference type="ARBA" id="ARBA00022475"/>
    </source>
</evidence>
<feature type="region of interest" description="Disordered" evidence="8">
    <location>
        <begin position="58"/>
        <end position="81"/>
    </location>
</feature>
<organism evidence="11 12">
    <name type="scientific">Candidatus Scybalomonas excrementavium</name>
    <dbReference type="NCBI Taxonomy" id="2840943"/>
    <lineage>
        <taxon>Bacteria</taxon>
        <taxon>Bacillati</taxon>
        <taxon>Bacillota</taxon>
        <taxon>Clostridia</taxon>
        <taxon>Lachnospirales</taxon>
        <taxon>Lachnospiraceae</taxon>
        <taxon>Lachnospiraceae incertae sedis</taxon>
        <taxon>Candidatus Scybalomonas</taxon>
    </lineage>
</organism>
<comment type="caution">
    <text evidence="11">The sequence shown here is derived from an EMBL/GenBank/DDBJ whole genome shotgun (WGS) entry which is preliminary data.</text>
</comment>
<keyword evidence="6 7" id="KW-0472">Membrane</keyword>
<dbReference type="InterPro" id="IPR036737">
    <property type="entry name" value="OmpA-like_sf"/>
</dbReference>
<keyword evidence="3" id="KW-1003">Cell membrane</keyword>
<accession>A0A9D9N740</accession>
<keyword evidence="4 9" id="KW-0812">Transmembrane</keyword>
<dbReference type="GO" id="GO:0005886">
    <property type="term" value="C:plasma membrane"/>
    <property type="evidence" value="ECO:0007669"/>
    <property type="project" value="UniProtKB-SubCell"/>
</dbReference>
<dbReference type="Gene3D" id="3.30.1330.60">
    <property type="entry name" value="OmpA-like domain"/>
    <property type="match status" value="1"/>
</dbReference>
<evidence type="ECO:0000256" key="5">
    <source>
        <dbReference type="ARBA" id="ARBA00022989"/>
    </source>
</evidence>
<keyword evidence="11" id="KW-0966">Cell projection</keyword>
<sequence length="248" mass="27641">MRRSHEEEEEKEGKSERWLLTYSDMITLLLALFIIMYGMSAVDSTKVQSLSQGLEEALNPSKEHVQNQTSKEEVPSGNGTSKLDEMVGELDEYITDHNLESSVTLSKSDAGVSIQLKDSILFHPNTAELLQKQAPILTEISNILKSIYKTVDHVSIIGNTADLGNRDHANEIDAYELSSKRAVAVLSLLMKNGVKPDKLIVEGHSHYSPIATNKTQEGRAKNRRVEIMIYNDSINAMASKAKENEKKQ</sequence>
<dbReference type="Proteomes" id="UP000823618">
    <property type="component" value="Unassembled WGS sequence"/>
</dbReference>
<dbReference type="SUPFAM" id="SSF103088">
    <property type="entry name" value="OmpA-like"/>
    <property type="match status" value="1"/>
</dbReference>
<evidence type="ECO:0000256" key="1">
    <source>
        <dbReference type="ARBA" id="ARBA00004162"/>
    </source>
</evidence>
<evidence type="ECO:0000256" key="6">
    <source>
        <dbReference type="ARBA" id="ARBA00023136"/>
    </source>
</evidence>
<name>A0A9D9N740_9FIRM</name>
<dbReference type="AlphaFoldDB" id="A0A9D9N740"/>
<comment type="subcellular location">
    <subcellularLocation>
        <location evidence="1">Cell membrane</location>
        <topology evidence="1">Single-pass membrane protein</topology>
    </subcellularLocation>
</comment>
<evidence type="ECO:0000313" key="12">
    <source>
        <dbReference type="Proteomes" id="UP000823618"/>
    </source>
</evidence>
<keyword evidence="5 9" id="KW-1133">Transmembrane helix</keyword>
<feature type="domain" description="OmpA-like" evidence="10">
    <location>
        <begin position="109"/>
        <end position="233"/>
    </location>
</feature>
<reference evidence="11" key="1">
    <citation type="submission" date="2020-10" db="EMBL/GenBank/DDBJ databases">
        <authorList>
            <person name="Gilroy R."/>
        </authorList>
    </citation>
    <scope>NUCLEOTIDE SEQUENCE</scope>
    <source>
        <strain evidence="11">E3-2379</strain>
    </source>
</reference>
<feature type="compositionally biased region" description="Basic and acidic residues" evidence="8">
    <location>
        <begin position="61"/>
        <end position="74"/>
    </location>
</feature>
<evidence type="ECO:0000256" key="8">
    <source>
        <dbReference type="SAM" id="MobiDB-lite"/>
    </source>
</evidence>